<feature type="non-terminal residue" evidence="1">
    <location>
        <position position="58"/>
    </location>
</feature>
<reference evidence="1 2" key="1">
    <citation type="journal article" date="2023" name="Sci. Data">
        <title>Genome assembly of the Korean intertidal mud-creeper Batillaria attramentaria.</title>
        <authorList>
            <person name="Patra A.K."/>
            <person name="Ho P.T."/>
            <person name="Jun S."/>
            <person name="Lee S.J."/>
            <person name="Kim Y."/>
            <person name="Won Y.J."/>
        </authorList>
    </citation>
    <scope>NUCLEOTIDE SEQUENCE [LARGE SCALE GENOMIC DNA]</scope>
    <source>
        <strain evidence="1">Wonlab-2016</strain>
    </source>
</reference>
<dbReference type="EMBL" id="JACVVK020000444">
    <property type="protein sequence ID" value="KAK7474200.1"/>
    <property type="molecule type" value="Genomic_DNA"/>
</dbReference>
<protein>
    <submittedName>
        <fullName evidence="1">Uncharacterized protein</fullName>
    </submittedName>
</protein>
<accession>A0ABD0JH12</accession>
<keyword evidence="2" id="KW-1185">Reference proteome</keyword>
<dbReference type="Proteomes" id="UP001519460">
    <property type="component" value="Unassembled WGS sequence"/>
</dbReference>
<comment type="caution">
    <text evidence="1">The sequence shown here is derived from an EMBL/GenBank/DDBJ whole genome shotgun (WGS) entry which is preliminary data.</text>
</comment>
<evidence type="ECO:0000313" key="2">
    <source>
        <dbReference type="Proteomes" id="UP001519460"/>
    </source>
</evidence>
<evidence type="ECO:0000313" key="1">
    <source>
        <dbReference type="EMBL" id="KAK7474200.1"/>
    </source>
</evidence>
<sequence>MVCAGAPLPEGVIWKDFFWVEGQSIQFGRVMSLEPRVTFLVSAVLMLRSPDCWLVDFP</sequence>
<gene>
    <name evidence="1" type="ORF">BaRGS_00034549</name>
</gene>
<organism evidence="1 2">
    <name type="scientific">Batillaria attramentaria</name>
    <dbReference type="NCBI Taxonomy" id="370345"/>
    <lineage>
        <taxon>Eukaryota</taxon>
        <taxon>Metazoa</taxon>
        <taxon>Spiralia</taxon>
        <taxon>Lophotrochozoa</taxon>
        <taxon>Mollusca</taxon>
        <taxon>Gastropoda</taxon>
        <taxon>Caenogastropoda</taxon>
        <taxon>Sorbeoconcha</taxon>
        <taxon>Cerithioidea</taxon>
        <taxon>Batillariidae</taxon>
        <taxon>Batillaria</taxon>
    </lineage>
</organism>
<dbReference type="AlphaFoldDB" id="A0ABD0JH12"/>
<name>A0ABD0JH12_9CAEN</name>
<proteinExistence type="predicted"/>